<sequence>MTKNAERSADAKWVLRELKRLGAIIPGHVVGVEDHYNGTYIEKRWLLARPDTTDEIARRIASRFVTDGVEVIIGPAFGGALLAHSVARQIVGRNILAIAAEKARDAEDKSIFVIRGGLEKLVVDARVLLVDDTIAKGGTLRKVIRTVKDCGGIIVGAGVVCNRISMTTKDFGLPKLESLLSLNLPSWTEAECAVSGPCKRGIPVRTDVGHGLEFLLRKRTKTMAT</sequence>
<dbReference type="EMBL" id="MFEN01000027">
    <property type="protein sequence ID" value="OGE84094.1"/>
    <property type="molecule type" value="Genomic_DNA"/>
</dbReference>
<evidence type="ECO:0000256" key="2">
    <source>
        <dbReference type="ARBA" id="ARBA00022726"/>
    </source>
</evidence>
<dbReference type="SUPFAM" id="SSF53271">
    <property type="entry name" value="PRTase-like"/>
    <property type="match status" value="1"/>
</dbReference>
<dbReference type="Pfam" id="PF00156">
    <property type="entry name" value="Pribosyltran"/>
    <property type="match status" value="1"/>
</dbReference>
<dbReference type="CDD" id="cd06223">
    <property type="entry name" value="PRTases_typeI"/>
    <property type="match status" value="1"/>
</dbReference>
<dbReference type="PANTHER" id="PTHR43864">
    <property type="entry name" value="HYPOXANTHINE/GUANINE PHOSPHORIBOSYLTRANSFERASE"/>
    <property type="match status" value="1"/>
</dbReference>
<dbReference type="InterPro" id="IPR050118">
    <property type="entry name" value="Pur/Pyrimidine_PRTase"/>
</dbReference>
<evidence type="ECO:0000256" key="1">
    <source>
        <dbReference type="ARBA" id="ARBA00022679"/>
    </source>
</evidence>
<evidence type="ECO:0000259" key="3">
    <source>
        <dbReference type="Pfam" id="PF00156"/>
    </source>
</evidence>
<name>A0A1F5P2I0_9BACT</name>
<gene>
    <name evidence="4" type="ORF">A2846_01895</name>
</gene>
<feature type="domain" description="Phosphoribosyltransferase" evidence="3">
    <location>
        <begin position="55"/>
        <end position="168"/>
    </location>
</feature>
<dbReference type="GO" id="GO:0016740">
    <property type="term" value="F:transferase activity"/>
    <property type="evidence" value="ECO:0007669"/>
    <property type="project" value="UniProtKB-KW"/>
</dbReference>
<evidence type="ECO:0000313" key="4">
    <source>
        <dbReference type="EMBL" id="OGE84094.1"/>
    </source>
</evidence>
<comment type="caution">
    <text evidence="4">The sequence shown here is derived from an EMBL/GenBank/DDBJ whole genome shotgun (WGS) entry which is preliminary data.</text>
</comment>
<organism evidence="4 5">
    <name type="scientific">Candidatus Doudnabacteria bacterium RIFCSPHIGHO2_01_FULL_49_9</name>
    <dbReference type="NCBI Taxonomy" id="1817827"/>
    <lineage>
        <taxon>Bacteria</taxon>
        <taxon>Candidatus Doudnaibacteriota</taxon>
    </lineage>
</organism>
<dbReference type="Proteomes" id="UP000176339">
    <property type="component" value="Unassembled WGS sequence"/>
</dbReference>
<dbReference type="InterPro" id="IPR000836">
    <property type="entry name" value="PRTase_dom"/>
</dbReference>
<evidence type="ECO:0000313" key="5">
    <source>
        <dbReference type="Proteomes" id="UP000176339"/>
    </source>
</evidence>
<dbReference type="AlphaFoldDB" id="A0A1F5P2I0"/>
<dbReference type="Gene3D" id="3.40.50.2020">
    <property type="match status" value="1"/>
</dbReference>
<accession>A0A1F5P2I0</accession>
<reference evidence="4 5" key="1">
    <citation type="journal article" date="2016" name="Nat. Commun.">
        <title>Thousands of microbial genomes shed light on interconnected biogeochemical processes in an aquifer system.</title>
        <authorList>
            <person name="Anantharaman K."/>
            <person name="Brown C.T."/>
            <person name="Hug L.A."/>
            <person name="Sharon I."/>
            <person name="Castelle C.J."/>
            <person name="Probst A.J."/>
            <person name="Thomas B.C."/>
            <person name="Singh A."/>
            <person name="Wilkins M.J."/>
            <person name="Karaoz U."/>
            <person name="Brodie E.L."/>
            <person name="Williams K.H."/>
            <person name="Hubbard S.S."/>
            <person name="Banfield J.F."/>
        </authorList>
    </citation>
    <scope>NUCLEOTIDE SEQUENCE [LARGE SCALE GENOMIC DNA]</scope>
</reference>
<keyword evidence="1" id="KW-0808">Transferase</keyword>
<proteinExistence type="predicted"/>
<keyword evidence="2" id="KW-0660">Purine salvage</keyword>
<dbReference type="GO" id="GO:0006166">
    <property type="term" value="P:purine ribonucleoside salvage"/>
    <property type="evidence" value="ECO:0007669"/>
    <property type="project" value="UniProtKB-KW"/>
</dbReference>
<protein>
    <recommendedName>
        <fullName evidence="3">Phosphoribosyltransferase domain-containing protein</fullName>
    </recommendedName>
</protein>
<dbReference type="InterPro" id="IPR029057">
    <property type="entry name" value="PRTase-like"/>
</dbReference>
<dbReference type="PANTHER" id="PTHR43864:SF1">
    <property type="entry name" value="XANTHINE PHOSPHORIBOSYLTRANSFERASE"/>
    <property type="match status" value="1"/>
</dbReference>